<dbReference type="GO" id="GO:0005886">
    <property type="term" value="C:plasma membrane"/>
    <property type="evidence" value="ECO:0007669"/>
    <property type="project" value="UniProtKB-SubCell"/>
</dbReference>
<keyword evidence="6" id="KW-0997">Cell inner membrane</keyword>
<organism evidence="9 10">
    <name type="scientific">Candidatus Thiomargarita nelsonii</name>
    <dbReference type="NCBI Taxonomy" id="1003181"/>
    <lineage>
        <taxon>Bacteria</taxon>
        <taxon>Pseudomonadati</taxon>
        <taxon>Pseudomonadota</taxon>
        <taxon>Gammaproteobacteria</taxon>
        <taxon>Thiotrichales</taxon>
        <taxon>Thiotrichaceae</taxon>
        <taxon>Thiomargarita</taxon>
    </lineage>
</organism>
<evidence type="ECO:0000256" key="7">
    <source>
        <dbReference type="SAM" id="Phobius"/>
    </source>
</evidence>
<keyword evidence="6" id="KW-1278">Translocase</keyword>
<sequence>MDKQSISQRTSSSKMILSLGLISMLSGFLVVFVFHLTLEPIEKNKRELIEKSVFKVVPGGEIRRNFFVTAKELLTEKQEGSIPIYAVYDKKGQLKGIAAEAAAQGYADMIRLLYGYSPSCQCITGISVIKTAETPGLGDKIITDEIFLENFIALDAKLNYEGKGLKNAIVTVKHGDKTAPWQIDAISGATVSSKAVGKALNDSAQILLPILQAHIEKLSSVQGIQKYNAIKLRGQP</sequence>
<dbReference type="AlphaFoldDB" id="A0A176RT68"/>
<comment type="subunit">
    <text evidence="6">The complex is composed of six subunits: RnfA, RnfB, RnfC, RnfD, RnfE and RnfG.</text>
</comment>
<comment type="cofactor">
    <cofactor evidence="6">
        <name>FMN</name>
        <dbReference type="ChEBI" id="CHEBI:58210"/>
    </cofactor>
</comment>
<evidence type="ECO:0000256" key="2">
    <source>
        <dbReference type="ARBA" id="ARBA00022553"/>
    </source>
</evidence>
<dbReference type="Pfam" id="PF04205">
    <property type="entry name" value="FMN_bind"/>
    <property type="match status" value="1"/>
</dbReference>
<dbReference type="InterPro" id="IPR007329">
    <property type="entry name" value="FMN-bd"/>
</dbReference>
<comment type="similarity">
    <text evidence="6">Belongs to the RnfG family.</text>
</comment>
<keyword evidence="6 7" id="KW-1133">Transmembrane helix</keyword>
<keyword evidence="5 6" id="KW-0249">Electron transport</keyword>
<proteinExistence type="inferred from homology"/>
<comment type="caution">
    <text evidence="9">The sequence shown here is derived from an EMBL/GenBank/DDBJ whole genome shotgun (WGS) entry which is preliminary data.</text>
</comment>
<dbReference type="PIRSF" id="PIRSF006091">
    <property type="entry name" value="E_trnsport_RnfG"/>
    <property type="match status" value="1"/>
</dbReference>
<dbReference type="PANTHER" id="PTHR36118:SF1">
    <property type="entry name" value="ION-TRANSLOCATING OXIDOREDUCTASE COMPLEX SUBUNIT G"/>
    <property type="match status" value="1"/>
</dbReference>
<dbReference type="PANTHER" id="PTHR36118">
    <property type="entry name" value="ION-TRANSLOCATING OXIDOREDUCTASE COMPLEX SUBUNIT G"/>
    <property type="match status" value="1"/>
</dbReference>
<keyword evidence="10" id="KW-1185">Reference proteome</keyword>
<keyword evidence="6 7" id="KW-0812">Transmembrane</keyword>
<keyword evidence="6" id="KW-1003">Cell membrane</keyword>
<protein>
    <recommendedName>
        <fullName evidence="6">Ion-translocating oxidoreductase complex subunit G</fullName>
        <ecNumber evidence="6">7.-.-.-</ecNumber>
    </recommendedName>
    <alternativeName>
        <fullName evidence="6">Rnf electron transport complex subunit G</fullName>
    </alternativeName>
</protein>
<evidence type="ECO:0000256" key="3">
    <source>
        <dbReference type="ARBA" id="ARBA00022630"/>
    </source>
</evidence>
<evidence type="ECO:0000256" key="5">
    <source>
        <dbReference type="ARBA" id="ARBA00022982"/>
    </source>
</evidence>
<dbReference type="EMBL" id="LUTY01003019">
    <property type="protein sequence ID" value="OAD18935.1"/>
    <property type="molecule type" value="Genomic_DNA"/>
</dbReference>
<evidence type="ECO:0000313" key="10">
    <source>
        <dbReference type="Proteomes" id="UP000076962"/>
    </source>
</evidence>
<evidence type="ECO:0000256" key="4">
    <source>
        <dbReference type="ARBA" id="ARBA00022643"/>
    </source>
</evidence>
<feature type="transmembrane region" description="Helical" evidence="7">
    <location>
        <begin position="15"/>
        <end position="38"/>
    </location>
</feature>
<reference evidence="9 10" key="1">
    <citation type="submission" date="2016-05" db="EMBL/GenBank/DDBJ databases">
        <title>Single-cell genome of chain-forming Candidatus Thiomargarita nelsonii and comparison to other large sulfur-oxidizing bacteria.</title>
        <authorList>
            <person name="Winkel M."/>
            <person name="Salman V."/>
            <person name="Woyke T."/>
            <person name="Schulz-Vogt H."/>
            <person name="Richter M."/>
            <person name="Flood B."/>
            <person name="Bailey J."/>
            <person name="Amann R."/>
            <person name="Mussmann M."/>
        </authorList>
    </citation>
    <scope>NUCLEOTIDE SEQUENCE [LARGE SCALE GENOMIC DNA]</scope>
    <source>
        <strain evidence="9 10">THI036</strain>
    </source>
</reference>
<keyword evidence="3 6" id="KW-0285">Flavoprotein</keyword>
<gene>
    <name evidence="6" type="primary">rnfG</name>
    <name evidence="9" type="ORF">THIOM_005454</name>
</gene>
<evidence type="ECO:0000256" key="6">
    <source>
        <dbReference type="HAMAP-Rule" id="MF_00479"/>
    </source>
</evidence>
<comment type="function">
    <text evidence="6">Part of a membrane-bound complex that couples electron transfer with translocation of ions across the membrane.</text>
</comment>
<keyword evidence="4 6" id="KW-0288">FMN</keyword>
<comment type="subcellular location">
    <subcellularLocation>
        <location evidence="6">Cell inner membrane</location>
        <topology evidence="6">Single-pass membrane protein</topology>
    </subcellularLocation>
</comment>
<accession>A0A176RT68</accession>
<dbReference type="InterPro" id="IPR010209">
    <property type="entry name" value="Ion_transpt_RnfG/RsxG"/>
</dbReference>
<keyword evidence="1 6" id="KW-0813">Transport</keyword>
<dbReference type="Proteomes" id="UP000076962">
    <property type="component" value="Unassembled WGS sequence"/>
</dbReference>
<dbReference type="EC" id="7.-.-.-" evidence="6"/>
<feature type="domain" description="FMN-binding" evidence="8">
    <location>
        <begin position="105"/>
        <end position="207"/>
    </location>
</feature>
<keyword evidence="2 6" id="KW-0597">Phosphoprotein</keyword>
<feature type="modified residue" description="FMN phosphoryl threonine" evidence="6">
    <location>
        <position position="190"/>
    </location>
</feature>
<dbReference type="GO" id="GO:0022900">
    <property type="term" value="P:electron transport chain"/>
    <property type="evidence" value="ECO:0007669"/>
    <property type="project" value="UniProtKB-UniRule"/>
</dbReference>
<dbReference type="HAMAP" id="MF_00479">
    <property type="entry name" value="RsxG_RnfG"/>
    <property type="match status" value="1"/>
</dbReference>
<evidence type="ECO:0000259" key="8">
    <source>
        <dbReference type="SMART" id="SM00900"/>
    </source>
</evidence>
<evidence type="ECO:0000313" key="9">
    <source>
        <dbReference type="EMBL" id="OAD18935.1"/>
    </source>
</evidence>
<evidence type="ECO:0000256" key="1">
    <source>
        <dbReference type="ARBA" id="ARBA00022448"/>
    </source>
</evidence>
<dbReference type="GO" id="GO:0010181">
    <property type="term" value="F:FMN binding"/>
    <property type="evidence" value="ECO:0007669"/>
    <property type="project" value="InterPro"/>
</dbReference>
<name>A0A176RT68_9GAMM</name>
<dbReference type="GO" id="GO:0009055">
    <property type="term" value="F:electron transfer activity"/>
    <property type="evidence" value="ECO:0007669"/>
    <property type="project" value="InterPro"/>
</dbReference>
<dbReference type="SMART" id="SM00900">
    <property type="entry name" value="FMN_bind"/>
    <property type="match status" value="1"/>
</dbReference>
<keyword evidence="6 7" id="KW-0472">Membrane</keyword>